<dbReference type="KEGG" id="scw:TU94_26580"/>
<feature type="domain" description="Polysaccharide pyruvyl transferase" evidence="1">
    <location>
        <begin position="194"/>
        <end position="231"/>
    </location>
</feature>
<evidence type="ECO:0000313" key="2">
    <source>
        <dbReference type="EMBL" id="AJP04492.1"/>
    </source>
</evidence>
<keyword evidence="3" id="KW-1185">Reference proteome</keyword>
<dbReference type="EMBL" id="CP010849">
    <property type="protein sequence ID" value="AJP04492.1"/>
    <property type="molecule type" value="Genomic_DNA"/>
</dbReference>
<dbReference type="PATRIC" id="fig|477245.3.peg.5624"/>
<evidence type="ECO:0000259" key="1">
    <source>
        <dbReference type="Pfam" id="PF04230"/>
    </source>
</evidence>
<keyword evidence="2" id="KW-0808">Transferase</keyword>
<dbReference type="GO" id="GO:0016740">
    <property type="term" value="F:transferase activity"/>
    <property type="evidence" value="ECO:0007669"/>
    <property type="project" value="UniProtKB-KW"/>
</dbReference>
<accession>A0A0C5FWW6</accession>
<sequence>MGTVHRRRRILVTGWFSFLDGEATAGDVLALHRVEEVLRGADAAYDVVWSPGFRAEGLHFEDVDPAAYSHLVFVCGPVHGRQIEELHRRFAHCVRVAVGVSVVDAGSPAVTGFDRVLVRDAPGAEPTADLAARAPGLPARPVAGVILTHGQHEYGPRRRHEQVAAAVTRWLAGKDCARLELETRLDAHDWRLCATPAQLESVLARLDLVVTDRLHGLVLALRAGTPALAVDPVEGGAKVTAQARACGWPALLAAEELEAAGLERWWRWCLGEGRERARRIGEGFRAGARPDGADALAEALGAALRPAG</sequence>
<protein>
    <submittedName>
        <fullName evidence="2">Polysaccharide pyruvyl transferase</fullName>
    </submittedName>
</protein>
<dbReference type="STRING" id="477245.TU94_26580"/>
<dbReference type="Pfam" id="PF04230">
    <property type="entry name" value="PS_pyruv_trans"/>
    <property type="match status" value="1"/>
</dbReference>
<organism evidence="2 3">
    <name type="scientific">Streptomyces cyaneogriseus subsp. noncyanogenus</name>
    <dbReference type="NCBI Taxonomy" id="477245"/>
    <lineage>
        <taxon>Bacteria</taxon>
        <taxon>Bacillati</taxon>
        <taxon>Actinomycetota</taxon>
        <taxon>Actinomycetes</taxon>
        <taxon>Kitasatosporales</taxon>
        <taxon>Streptomycetaceae</taxon>
        <taxon>Streptomyces</taxon>
    </lineage>
</organism>
<proteinExistence type="predicted"/>
<gene>
    <name evidence="2" type="ORF">TU94_26580</name>
</gene>
<reference evidence="2 3" key="1">
    <citation type="submission" date="2015-02" db="EMBL/GenBank/DDBJ databases">
        <title>Genome sequence of thermotolerant Streptomyces cyaneogriseus subsp. Noncyanogenus NMWT1, the producer of nematocidal antibiotics nemadectin.</title>
        <authorList>
            <person name="Wang H."/>
            <person name="Li C."/>
            <person name="Xiang W."/>
            <person name="Wang X."/>
        </authorList>
    </citation>
    <scope>NUCLEOTIDE SEQUENCE [LARGE SCALE GENOMIC DNA]</scope>
    <source>
        <strain evidence="2 3">NMWT 1</strain>
    </source>
</reference>
<dbReference type="HOGENOM" id="CLU_921059_0_0_11"/>
<dbReference type="RefSeq" id="WP_044385277.1">
    <property type="nucleotide sequence ID" value="NZ_CP010849.1"/>
</dbReference>
<name>A0A0C5FWW6_9ACTN</name>
<dbReference type="AlphaFoldDB" id="A0A0C5FWW6"/>
<dbReference type="Proteomes" id="UP000032234">
    <property type="component" value="Chromosome"/>
</dbReference>
<evidence type="ECO:0000313" key="3">
    <source>
        <dbReference type="Proteomes" id="UP000032234"/>
    </source>
</evidence>
<dbReference type="InterPro" id="IPR007345">
    <property type="entry name" value="Polysacch_pyruvyl_Trfase"/>
</dbReference>